<organism evidence="2 3">
    <name type="scientific">Iris pallida</name>
    <name type="common">Sweet iris</name>
    <dbReference type="NCBI Taxonomy" id="29817"/>
    <lineage>
        <taxon>Eukaryota</taxon>
        <taxon>Viridiplantae</taxon>
        <taxon>Streptophyta</taxon>
        <taxon>Embryophyta</taxon>
        <taxon>Tracheophyta</taxon>
        <taxon>Spermatophyta</taxon>
        <taxon>Magnoliopsida</taxon>
        <taxon>Liliopsida</taxon>
        <taxon>Asparagales</taxon>
        <taxon>Iridaceae</taxon>
        <taxon>Iridoideae</taxon>
        <taxon>Irideae</taxon>
        <taxon>Iris</taxon>
    </lineage>
</organism>
<reference evidence="2" key="1">
    <citation type="journal article" date="2023" name="GigaByte">
        <title>Genome assembly of the bearded iris, Iris pallida Lam.</title>
        <authorList>
            <person name="Bruccoleri R.E."/>
            <person name="Oakeley E.J."/>
            <person name="Faust A.M.E."/>
            <person name="Altorfer M."/>
            <person name="Dessus-Babus S."/>
            <person name="Burckhardt D."/>
            <person name="Oertli M."/>
            <person name="Naumann U."/>
            <person name="Petersen F."/>
            <person name="Wong J."/>
        </authorList>
    </citation>
    <scope>NUCLEOTIDE SEQUENCE</scope>
    <source>
        <strain evidence="2">GSM-AAB239-AS_SAM_17_03QT</strain>
    </source>
</reference>
<feature type="compositionally biased region" description="Basic and acidic residues" evidence="1">
    <location>
        <begin position="39"/>
        <end position="48"/>
    </location>
</feature>
<protein>
    <submittedName>
        <fullName evidence="2">Vegetative cell wall protein gp1-like</fullName>
    </submittedName>
</protein>
<feature type="region of interest" description="Disordered" evidence="1">
    <location>
        <begin position="1"/>
        <end position="89"/>
    </location>
</feature>
<evidence type="ECO:0000256" key="1">
    <source>
        <dbReference type="SAM" id="MobiDB-lite"/>
    </source>
</evidence>
<dbReference type="AlphaFoldDB" id="A0AAX6ICP1"/>
<reference evidence="2" key="2">
    <citation type="submission" date="2023-04" db="EMBL/GenBank/DDBJ databases">
        <authorList>
            <person name="Bruccoleri R.E."/>
            <person name="Oakeley E.J."/>
            <person name="Faust A.-M."/>
            <person name="Dessus-Babus S."/>
            <person name="Altorfer M."/>
            <person name="Burckhardt D."/>
            <person name="Oertli M."/>
            <person name="Naumann U."/>
            <person name="Petersen F."/>
            <person name="Wong J."/>
        </authorList>
    </citation>
    <scope>NUCLEOTIDE SEQUENCE</scope>
    <source>
        <strain evidence="2">GSM-AAB239-AS_SAM_17_03QT</strain>
        <tissue evidence="2">Leaf</tissue>
    </source>
</reference>
<proteinExistence type="predicted"/>
<evidence type="ECO:0000313" key="3">
    <source>
        <dbReference type="Proteomes" id="UP001140949"/>
    </source>
</evidence>
<evidence type="ECO:0000313" key="2">
    <source>
        <dbReference type="EMBL" id="KAJ6850838.1"/>
    </source>
</evidence>
<comment type="caution">
    <text evidence="2">The sequence shown here is derived from an EMBL/GenBank/DDBJ whole genome shotgun (WGS) entry which is preliminary data.</text>
</comment>
<gene>
    <name evidence="2" type="ORF">M6B38_261430</name>
</gene>
<accession>A0AAX6ICP1</accession>
<dbReference type="Proteomes" id="UP001140949">
    <property type="component" value="Unassembled WGS sequence"/>
</dbReference>
<dbReference type="EMBL" id="JANAVB010002398">
    <property type="protein sequence ID" value="KAJ6850838.1"/>
    <property type="molecule type" value="Genomic_DNA"/>
</dbReference>
<keyword evidence="3" id="KW-1185">Reference proteome</keyword>
<sequence length="89" mass="9676">MSAHRLPSLRRRLLVHPHLLPTTRPRLRGSQPPRSHARATADDPERPSLHRSKSATGSAATTPRAPGHRPPPANRAATTTPWAPPDSPL</sequence>
<name>A0AAX6ICP1_IRIPA</name>